<name>A0A1G6I9D3_NIADE</name>
<evidence type="ECO:0000256" key="3">
    <source>
        <dbReference type="ARBA" id="ARBA00023163"/>
    </source>
</evidence>
<keyword evidence="3" id="KW-0804">Transcription</keyword>
<keyword evidence="2 5" id="KW-0238">DNA-binding</keyword>
<dbReference type="RefSeq" id="WP_090388102.1">
    <property type="nucleotide sequence ID" value="NZ_FMZO01000001.1"/>
</dbReference>
<dbReference type="InterPro" id="IPR009057">
    <property type="entry name" value="Homeodomain-like_sf"/>
</dbReference>
<dbReference type="AlphaFoldDB" id="A0A1G6I9D3"/>
<dbReference type="SUPFAM" id="SSF46689">
    <property type="entry name" value="Homeodomain-like"/>
    <property type="match status" value="1"/>
</dbReference>
<keyword evidence="1" id="KW-0805">Transcription regulation</keyword>
<dbReference type="OrthoDB" id="2585681at2"/>
<dbReference type="PANTHER" id="PTHR43280:SF32">
    <property type="entry name" value="TRANSCRIPTIONAL REGULATORY PROTEIN"/>
    <property type="match status" value="1"/>
</dbReference>
<organism evidence="5 6">
    <name type="scientific">Niabella drilacis (strain DSM 25811 / CCM 8410 / CCUG 62505 / LMG 26954 / E90)</name>
    <dbReference type="NCBI Taxonomy" id="1285928"/>
    <lineage>
        <taxon>Bacteria</taxon>
        <taxon>Pseudomonadati</taxon>
        <taxon>Bacteroidota</taxon>
        <taxon>Chitinophagia</taxon>
        <taxon>Chitinophagales</taxon>
        <taxon>Chitinophagaceae</taxon>
        <taxon>Niabella</taxon>
    </lineage>
</organism>
<evidence type="ECO:0000313" key="5">
    <source>
        <dbReference type="EMBL" id="SDC02366.1"/>
    </source>
</evidence>
<evidence type="ECO:0000256" key="2">
    <source>
        <dbReference type="ARBA" id="ARBA00023125"/>
    </source>
</evidence>
<gene>
    <name evidence="5" type="ORF">SAMN04487894_101121</name>
</gene>
<evidence type="ECO:0000256" key="1">
    <source>
        <dbReference type="ARBA" id="ARBA00023015"/>
    </source>
</evidence>
<dbReference type="Gene3D" id="1.10.10.60">
    <property type="entry name" value="Homeodomain-like"/>
    <property type="match status" value="1"/>
</dbReference>
<dbReference type="GO" id="GO:0043565">
    <property type="term" value="F:sequence-specific DNA binding"/>
    <property type="evidence" value="ECO:0007669"/>
    <property type="project" value="InterPro"/>
</dbReference>
<dbReference type="SMART" id="SM00342">
    <property type="entry name" value="HTH_ARAC"/>
    <property type="match status" value="1"/>
</dbReference>
<dbReference type="STRING" id="1285928.SAMN04487894_101121"/>
<dbReference type="PANTHER" id="PTHR43280">
    <property type="entry name" value="ARAC-FAMILY TRANSCRIPTIONAL REGULATOR"/>
    <property type="match status" value="1"/>
</dbReference>
<dbReference type="EMBL" id="FMZO01000001">
    <property type="protein sequence ID" value="SDC02366.1"/>
    <property type="molecule type" value="Genomic_DNA"/>
</dbReference>
<accession>A0A1G6I9D3</accession>
<dbReference type="GO" id="GO:0003700">
    <property type="term" value="F:DNA-binding transcription factor activity"/>
    <property type="evidence" value="ECO:0007669"/>
    <property type="project" value="InterPro"/>
</dbReference>
<proteinExistence type="predicted"/>
<dbReference type="PROSITE" id="PS01124">
    <property type="entry name" value="HTH_ARAC_FAMILY_2"/>
    <property type="match status" value="1"/>
</dbReference>
<dbReference type="InterPro" id="IPR018060">
    <property type="entry name" value="HTH_AraC"/>
</dbReference>
<evidence type="ECO:0000259" key="4">
    <source>
        <dbReference type="PROSITE" id="PS01124"/>
    </source>
</evidence>
<dbReference type="Proteomes" id="UP000198757">
    <property type="component" value="Unassembled WGS sequence"/>
</dbReference>
<keyword evidence="6" id="KW-1185">Reference proteome</keyword>
<protein>
    <submittedName>
        <fullName evidence="5">AraC-type DNA-binding protein</fullName>
    </submittedName>
</protein>
<feature type="domain" description="HTH araC/xylS-type" evidence="4">
    <location>
        <begin position="179"/>
        <end position="277"/>
    </location>
</feature>
<dbReference type="Pfam" id="PF12833">
    <property type="entry name" value="HTH_18"/>
    <property type="match status" value="1"/>
</dbReference>
<sequence>MIFRFSDKKTNGVFTISRENDDLKGNGLLKASTINTIIFNKQRNQVVTIDEVPYALPPNTVLPLVANQHFVFERPQDVVAWQFNRDFYCIADHDAEVGCVGFLFYGIKHPLFLGLSAADIKAINLIEKLCLEDMVVQDRMQGEMLRTLLKRLIINLTRIARRQTENAQKLTDDKLDTVRMFNLLLEGHFKTEHEVQFYANALNKSPKTLVNLFALLNYPPPSKLIQERIILEAKRHLYYTTKSAKEIAYILGFISPAHFSRFFKQHTGSSISLFRENRVV</sequence>
<evidence type="ECO:0000313" key="6">
    <source>
        <dbReference type="Proteomes" id="UP000198757"/>
    </source>
</evidence>
<reference evidence="6" key="1">
    <citation type="submission" date="2016-10" db="EMBL/GenBank/DDBJ databases">
        <authorList>
            <person name="Varghese N."/>
            <person name="Submissions S."/>
        </authorList>
    </citation>
    <scope>NUCLEOTIDE SEQUENCE [LARGE SCALE GENOMIC DNA]</scope>
    <source>
        <strain evidence="6">DSM 25811 / CCM 8410 / LMG 26954 / E90</strain>
    </source>
</reference>